<gene>
    <name evidence="2" type="ORF">M0638_13740</name>
</gene>
<organism evidence="2 3">
    <name type="scientific">Roseomonas acroporae</name>
    <dbReference type="NCBI Taxonomy" id="2937791"/>
    <lineage>
        <taxon>Bacteria</taxon>
        <taxon>Pseudomonadati</taxon>
        <taxon>Pseudomonadota</taxon>
        <taxon>Alphaproteobacteria</taxon>
        <taxon>Acetobacterales</taxon>
        <taxon>Roseomonadaceae</taxon>
        <taxon>Roseomonas</taxon>
    </lineage>
</organism>
<dbReference type="EMBL" id="JALPRX010000057">
    <property type="protein sequence ID" value="MCK8785447.1"/>
    <property type="molecule type" value="Genomic_DNA"/>
</dbReference>
<accession>A0A9X1YB65</accession>
<evidence type="ECO:0000313" key="2">
    <source>
        <dbReference type="EMBL" id="MCK8785447.1"/>
    </source>
</evidence>
<dbReference type="RefSeq" id="WP_248667566.1">
    <property type="nucleotide sequence ID" value="NZ_JALPRX010000057.1"/>
</dbReference>
<proteinExistence type="predicted"/>
<feature type="region of interest" description="Disordered" evidence="1">
    <location>
        <begin position="1"/>
        <end position="30"/>
    </location>
</feature>
<protein>
    <submittedName>
        <fullName evidence="2">Uncharacterized protein</fullName>
    </submittedName>
</protein>
<name>A0A9X1YB65_9PROT</name>
<keyword evidence="3" id="KW-1185">Reference proteome</keyword>
<dbReference type="AlphaFoldDB" id="A0A9X1YB65"/>
<sequence length="364" mass="39603">MAGDRSEADGAAASPAPLPDPRGFDPVRFPGQGREAWPPRRFDFTLPWLGAHLLRFERDAAGGICAVRRCEHLRLVVDFEAAHLALDVPVGSRDFRLLRLVPAALRFTETVAAGDPVPRVLTLDESLPPNGRHLRDATLLLLDAVAALGDRMGPQARALGEALRRLPPGAGLMERALAARFMRGDLDIDLVGPLARRVQRLAEANARVMAAVATQPDYRAMERMLVTTRDAMRDSRHRPDGLLLRALDTLAGSIDRPRRAAEALRQRAVTALREAAAGGALQAGPGRHRSAGADDDFGSLLAEQETLRGRLLELASFWQRVAAAWLAVDPETTERREVEALARNAILRLQLHALYRPPEGPAAG</sequence>
<reference evidence="2" key="1">
    <citation type="submission" date="2022-04" db="EMBL/GenBank/DDBJ databases">
        <title>Roseomonas acroporae sp. nov., isolated from coral Acropora digitifera.</title>
        <authorList>
            <person name="Sun H."/>
        </authorList>
    </citation>
    <scope>NUCLEOTIDE SEQUENCE</scope>
    <source>
        <strain evidence="2">NAR14</strain>
    </source>
</reference>
<evidence type="ECO:0000256" key="1">
    <source>
        <dbReference type="SAM" id="MobiDB-lite"/>
    </source>
</evidence>
<dbReference type="Proteomes" id="UP001139516">
    <property type="component" value="Unassembled WGS sequence"/>
</dbReference>
<evidence type="ECO:0000313" key="3">
    <source>
        <dbReference type="Proteomes" id="UP001139516"/>
    </source>
</evidence>
<comment type="caution">
    <text evidence="2">The sequence shown here is derived from an EMBL/GenBank/DDBJ whole genome shotgun (WGS) entry which is preliminary data.</text>
</comment>